<dbReference type="EMBL" id="CP009933">
    <property type="protein sequence ID" value="AKA67800.1"/>
    <property type="molecule type" value="Genomic_DNA"/>
</dbReference>
<name>A0A0E3M4T8_CLOSL</name>
<dbReference type="RefSeq" id="WP_029160887.1">
    <property type="nucleotide sequence ID" value="NZ_CP009933.1"/>
</dbReference>
<dbReference type="HOGENOM" id="CLU_1802776_0_0_9"/>
<dbReference type="STRING" id="1548.CSCA_0675"/>
<reference evidence="1 2" key="1">
    <citation type="journal article" date="2015" name="J. Biotechnol.">
        <title>Complete genome sequence of a malodorant-producing acetogen, Clostridium scatologenes ATCC 25775(T).</title>
        <authorList>
            <person name="Zhu Z."/>
            <person name="Guo T."/>
            <person name="Zheng H."/>
            <person name="Song T."/>
            <person name="Ouyang P."/>
            <person name="Xie J."/>
        </authorList>
    </citation>
    <scope>NUCLEOTIDE SEQUENCE [LARGE SCALE GENOMIC DNA]</scope>
    <source>
        <strain evidence="1 2">ATCC 25775</strain>
    </source>
</reference>
<dbReference type="AlphaFoldDB" id="A0A0E3M4T8"/>
<accession>A0A0E3M4T8</accession>
<evidence type="ECO:0000313" key="1">
    <source>
        <dbReference type="EMBL" id="AKA67800.1"/>
    </source>
</evidence>
<proteinExistence type="predicted"/>
<keyword evidence="2" id="KW-1185">Reference proteome</keyword>
<dbReference type="KEGG" id="csq:CSCA_0675"/>
<gene>
    <name evidence="1" type="ORF">CSCA_0675</name>
</gene>
<protein>
    <submittedName>
        <fullName evidence="1">Uncharacterized protein</fullName>
    </submittedName>
</protein>
<organism evidence="1 2">
    <name type="scientific">Clostridium scatologenes</name>
    <dbReference type="NCBI Taxonomy" id="1548"/>
    <lineage>
        <taxon>Bacteria</taxon>
        <taxon>Bacillati</taxon>
        <taxon>Bacillota</taxon>
        <taxon>Clostridia</taxon>
        <taxon>Eubacteriales</taxon>
        <taxon>Clostridiaceae</taxon>
        <taxon>Clostridium</taxon>
    </lineage>
</organism>
<sequence length="143" mass="16785">MNLELKQIFLTNSNTNNDHVTYENKLKPRMSFGDSSLKELFEKHNEEILKNVAHKITNYVNDENLCNDDIDMFPRSCEMTGEWYIGDVNFEDFDYLSIMTRFLGFQPNSKRMPIDDYLGLEVHFSYDEAQDKFILDGIDSSCI</sequence>
<evidence type="ECO:0000313" key="2">
    <source>
        <dbReference type="Proteomes" id="UP000033115"/>
    </source>
</evidence>
<dbReference type="Proteomes" id="UP000033115">
    <property type="component" value="Chromosome"/>
</dbReference>